<keyword evidence="3" id="KW-0479">Metal-binding</keyword>
<dbReference type="OrthoDB" id="8432094at2"/>
<feature type="transmembrane region" description="Helical" evidence="7">
    <location>
        <begin position="218"/>
        <end position="242"/>
    </location>
</feature>
<evidence type="ECO:0000256" key="5">
    <source>
        <dbReference type="ARBA" id="ARBA00022833"/>
    </source>
</evidence>
<name>A0A1I5KP03_9HYPH</name>
<dbReference type="RefSeq" id="WP_090075076.1">
    <property type="nucleotide sequence ID" value="NZ_FOVR01000014.1"/>
</dbReference>
<dbReference type="InterPro" id="IPR001915">
    <property type="entry name" value="Peptidase_M48"/>
</dbReference>
<feature type="transmembrane region" description="Helical" evidence="7">
    <location>
        <begin position="489"/>
        <end position="522"/>
    </location>
</feature>
<sequence length="656" mass="72422">MNSYNPSRQTIRAPLYPNIRSFVLSGVRLWSMVAFLLLGGAAFIALCLSMLWALDMVRGAGSLYAQFSFLINGANPLLLLPWLGKAVDAFNQARGNSAFDLAAWHLLFFLCLLLFAAHICRFDKPSGESLLLYPAARGVAERLLRRVGYFVDIRMPVGKGGEAGTDFFGADQLFYAPRGHLSRILKGKRSDAVQERLAFFMVHECAHAVSKDNLANSAFVVIVALLTFMFLMVFGPLLLIGSTVLSMTPMGPSLTLPLSIVIFLSFSAGVYLSFRGMIVSYIKAREYFADAAGFHFVSEVEAPYGFDGLPATPDIFSALRTGISPFERALHQRGLSLHARDMLTYFWGFFFSIRTLYVLVAPKDLCWTVLGFDAVALGAFACLYVTLPKRPAKPLRRSGLAWFLTFLAVTAVEVCGPGLIGSVMMLYRGIFSNFNAQLIGLPGAILFLVFAIGGAVKGIRHLASGQVSFSRLKGDTGHKGHRGRVLRRLGLFSLSLPGVVVGFFMLVVCGVIFCVIPLNYFLRFGLFHARILESGLLLLIVMGGLTLLFHQYLLLFMRKLKVVAAVSLIEAFLFFLFSCTFYLAQADVMQGVRQGVVHATPSLDRFPQLFSQAHWASVLPTAIISTACYLLLRLLAFWAQDTIKRMDTRWAQESGR</sequence>
<dbReference type="GO" id="GO:0006508">
    <property type="term" value="P:proteolysis"/>
    <property type="evidence" value="ECO:0007669"/>
    <property type="project" value="UniProtKB-KW"/>
</dbReference>
<feature type="transmembrane region" description="Helical" evidence="7">
    <location>
        <begin position="29"/>
        <end position="51"/>
    </location>
</feature>
<dbReference type="GO" id="GO:0004222">
    <property type="term" value="F:metalloendopeptidase activity"/>
    <property type="evidence" value="ECO:0007669"/>
    <property type="project" value="InterPro"/>
</dbReference>
<gene>
    <name evidence="9" type="ORF">SAMN04488056_11484</name>
</gene>
<feature type="transmembrane region" description="Helical" evidence="7">
    <location>
        <begin position="254"/>
        <end position="274"/>
    </location>
</feature>
<feature type="transmembrane region" description="Helical" evidence="7">
    <location>
        <begin position="399"/>
        <end position="427"/>
    </location>
</feature>
<keyword evidence="7" id="KW-0472">Membrane</keyword>
<protein>
    <submittedName>
        <fullName evidence="9">Peptidase family M48</fullName>
    </submittedName>
</protein>
<proteinExistence type="predicted"/>
<evidence type="ECO:0000256" key="4">
    <source>
        <dbReference type="ARBA" id="ARBA00022801"/>
    </source>
</evidence>
<dbReference type="Pfam" id="PF01435">
    <property type="entry name" value="Peptidase_M48"/>
    <property type="match status" value="1"/>
</dbReference>
<feature type="transmembrane region" description="Helical" evidence="7">
    <location>
        <begin position="367"/>
        <end position="387"/>
    </location>
</feature>
<dbReference type="Proteomes" id="UP000199236">
    <property type="component" value="Unassembled WGS sequence"/>
</dbReference>
<dbReference type="AlphaFoldDB" id="A0A1I5KP03"/>
<keyword evidence="7" id="KW-1133">Transmembrane helix</keyword>
<evidence type="ECO:0000313" key="10">
    <source>
        <dbReference type="Proteomes" id="UP000199236"/>
    </source>
</evidence>
<keyword evidence="5" id="KW-0862">Zinc</keyword>
<feature type="transmembrane region" description="Helical" evidence="7">
    <location>
        <begin position="534"/>
        <end position="555"/>
    </location>
</feature>
<evidence type="ECO:0000256" key="6">
    <source>
        <dbReference type="ARBA" id="ARBA00023049"/>
    </source>
</evidence>
<feature type="transmembrane region" description="Helical" evidence="7">
    <location>
        <begin position="102"/>
        <end position="120"/>
    </location>
</feature>
<feature type="transmembrane region" description="Helical" evidence="7">
    <location>
        <begin position="439"/>
        <end position="456"/>
    </location>
</feature>
<keyword evidence="2" id="KW-0645">Protease</keyword>
<evidence type="ECO:0000256" key="1">
    <source>
        <dbReference type="ARBA" id="ARBA00001947"/>
    </source>
</evidence>
<dbReference type="STRING" id="655353.SAMN04488056_11484"/>
<reference evidence="9 10" key="1">
    <citation type="submission" date="2016-10" db="EMBL/GenBank/DDBJ databases">
        <authorList>
            <person name="de Groot N.N."/>
        </authorList>
    </citation>
    <scope>NUCLEOTIDE SEQUENCE [LARGE SCALE GENOMIC DNA]</scope>
    <source>
        <strain evidence="9 10">CGMCC 1.9157</strain>
    </source>
</reference>
<evidence type="ECO:0000256" key="7">
    <source>
        <dbReference type="SAM" id="Phobius"/>
    </source>
</evidence>
<evidence type="ECO:0000256" key="3">
    <source>
        <dbReference type="ARBA" id="ARBA00022723"/>
    </source>
</evidence>
<evidence type="ECO:0000259" key="8">
    <source>
        <dbReference type="Pfam" id="PF01435"/>
    </source>
</evidence>
<dbReference type="GO" id="GO:0046872">
    <property type="term" value="F:metal ion binding"/>
    <property type="evidence" value="ECO:0007669"/>
    <property type="project" value="UniProtKB-KW"/>
</dbReference>
<dbReference type="EMBL" id="FOVR01000014">
    <property type="protein sequence ID" value="SFO86271.1"/>
    <property type="molecule type" value="Genomic_DNA"/>
</dbReference>
<feature type="transmembrane region" description="Helical" evidence="7">
    <location>
        <begin position="342"/>
        <end position="361"/>
    </location>
</feature>
<feature type="transmembrane region" description="Helical" evidence="7">
    <location>
        <begin position="562"/>
        <end position="584"/>
    </location>
</feature>
<evidence type="ECO:0000256" key="2">
    <source>
        <dbReference type="ARBA" id="ARBA00022670"/>
    </source>
</evidence>
<keyword evidence="6" id="KW-0482">Metalloprotease</keyword>
<evidence type="ECO:0000313" key="9">
    <source>
        <dbReference type="EMBL" id="SFO86271.1"/>
    </source>
</evidence>
<feature type="domain" description="Peptidase M48" evidence="8">
    <location>
        <begin position="194"/>
        <end position="299"/>
    </location>
</feature>
<keyword evidence="4" id="KW-0378">Hydrolase</keyword>
<feature type="transmembrane region" description="Helical" evidence="7">
    <location>
        <begin position="63"/>
        <end position="82"/>
    </location>
</feature>
<accession>A0A1I5KP03</accession>
<keyword evidence="7" id="KW-0812">Transmembrane</keyword>
<comment type="cofactor">
    <cofactor evidence="1">
        <name>Zn(2+)</name>
        <dbReference type="ChEBI" id="CHEBI:29105"/>
    </cofactor>
</comment>
<feature type="transmembrane region" description="Helical" evidence="7">
    <location>
        <begin position="615"/>
        <end position="639"/>
    </location>
</feature>
<organism evidence="9 10">
    <name type="scientific">Cohaesibacter marisflavi</name>
    <dbReference type="NCBI Taxonomy" id="655353"/>
    <lineage>
        <taxon>Bacteria</taxon>
        <taxon>Pseudomonadati</taxon>
        <taxon>Pseudomonadota</taxon>
        <taxon>Alphaproteobacteria</taxon>
        <taxon>Hyphomicrobiales</taxon>
        <taxon>Cohaesibacteraceae</taxon>
    </lineage>
</organism>
<keyword evidence="10" id="KW-1185">Reference proteome</keyword>